<evidence type="ECO:0000259" key="8">
    <source>
        <dbReference type="SMART" id="SM00934"/>
    </source>
</evidence>
<dbReference type="InterPro" id="IPR041710">
    <property type="entry name" value="HPS/KGPDC"/>
</dbReference>
<comment type="pathway">
    <text evidence="2">One-carbon metabolism; formaldehyde assimilation via RuMP pathway; D-fructose 6-phosphate from D-ribulose 5-phosphate and formaldehyde: step 1/2.</text>
</comment>
<accession>A0ABY4EMU8</accession>
<dbReference type="PANTHER" id="PTHR35039:SF3">
    <property type="entry name" value="3-KETO-L-GULONATE-6-PHOSPHATE DECARBOXYLASE SGBH-RELATED"/>
    <property type="match status" value="1"/>
</dbReference>
<dbReference type="SUPFAM" id="SSF51366">
    <property type="entry name" value="Ribulose-phoshate binding barrel"/>
    <property type="match status" value="1"/>
</dbReference>
<evidence type="ECO:0000256" key="3">
    <source>
        <dbReference type="ARBA" id="ARBA00006350"/>
    </source>
</evidence>
<keyword evidence="6 9" id="KW-0456">Lyase</keyword>
<gene>
    <name evidence="9" type="ORF">MUN89_03260</name>
</gene>
<sequence>MNIQLALDRLTIEEAVSIAGEVEGDVDWIEVGTSLIKEFGMDSVKRMKARFPNKTILADMKTIDNAKYEAELCFEAGADVMTVMGAASPATIEACLETAGKYKREVMIDLLHLSDSQKEKLLPFETAIFCEHVSKDEQEMGGQKNELARSMFQGLRMAVAGGITEASFNKLQMLRPEVVIIGSAITKAADRKAAASRLKQLSKQEEVK</sequence>
<evidence type="ECO:0000313" key="9">
    <source>
        <dbReference type="EMBL" id="UOQ44984.1"/>
    </source>
</evidence>
<evidence type="ECO:0000313" key="10">
    <source>
        <dbReference type="Proteomes" id="UP000831787"/>
    </source>
</evidence>
<feature type="domain" description="Orotidine 5'-phosphate decarboxylase" evidence="8">
    <location>
        <begin position="2"/>
        <end position="198"/>
    </location>
</feature>
<dbReference type="EMBL" id="CP095073">
    <property type="protein sequence ID" value="UOQ44984.1"/>
    <property type="molecule type" value="Genomic_DNA"/>
</dbReference>
<dbReference type="Proteomes" id="UP000831787">
    <property type="component" value="Chromosome"/>
</dbReference>
<comment type="catalytic activity">
    <reaction evidence="1">
        <text>D-ribulose 5-phosphate + formaldehyde = D-arabino-hex-3-ulose 6-phosphate</text>
        <dbReference type="Rhea" id="RHEA:25201"/>
        <dbReference type="ChEBI" id="CHEBI:16842"/>
        <dbReference type="ChEBI" id="CHEBI:58121"/>
        <dbReference type="ChEBI" id="CHEBI:58542"/>
        <dbReference type="EC" id="4.1.2.43"/>
    </reaction>
</comment>
<keyword evidence="10" id="KW-1185">Reference proteome</keyword>
<reference evidence="9 10" key="1">
    <citation type="submission" date="2022-04" db="EMBL/GenBank/DDBJ databases">
        <title>Halobacillus sp. isolated from saltern.</title>
        <authorList>
            <person name="Won M."/>
            <person name="Lee C.-M."/>
            <person name="Woen H.-Y."/>
            <person name="Kwon S.-W."/>
        </authorList>
    </citation>
    <scope>NUCLEOTIDE SEQUENCE [LARGE SCALE GENOMIC DNA]</scope>
    <source>
        <strain evidence="9 10">SSBR10-3</strain>
    </source>
</reference>
<dbReference type="InterPro" id="IPR017553">
    <property type="entry name" value="3-hexulose-6-phosphate_synth"/>
</dbReference>
<dbReference type="InterPro" id="IPR001754">
    <property type="entry name" value="OMPdeCOase_dom"/>
</dbReference>
<evidence type="ECO:0000256" key="5">
    <source>
        <dbReference type="ARBA" id="ARBA00022563"/>
    </source>
</evidence>
<keyword evidence="5" id="KW-0554">One-carbon metabolism</keyword>
<dbReference type="NCBIfam" id="TIGR03128">
    <property type="entry name" value="RuMP_HxlA"/>
    <property type="match status" value="1"/>
</dbReference>
<keyword evidence="7" id="KW-0119">Carbohydrate metabolism</keyword>
<dbReference type="CDD" id="cd04726">
    <property type="entry name" value="KGPDC_HPS"/>
    <property type="match status" value="1"/>
</dbReference>
<evidence type="ECO:0000256" key="4">
    <source>
        <dbReference type="ARBA" id="ARBA00012890"/>
    </source>
</evidence>
<dbReference type="InterPro" id="IPR013785">
    <property type="entry name" value="Aldolase_TIM"/>
</dbReference>
<protein>
    <recommendedName>
        <fullName evidence="4">3-hexulose-6-phosphate synthase</fullName>
        <ecNumber evidence="4">4.1.2.43</ecNumber>
    </recommendedName>
</protein>
<dbReference type="SMART" id="SM00934">
    <property type="entry name" value="OMPdecase"/>
    <property type="match status" value="1"/>
</dbReference>
<dbReference type="EC" id="4.1.2.43" evidence="4"/>
<dbReference type="Gene3D" id="3.20.20.70">
    <property type="entry name" value="Aldolase class I"/>
    <property type="match status" value="1"/>
</dbReference>
<organism evidence="9 10">
    <name type="scientific">Halobacillus salinarum</name>
    <dbReference type="NCBI Taxonomy" id="2932257"/>
    <lineage>
        <taxon>Bacteria</taxon>
        <taxon>Bacillati</taxon>
        <taxon>Bacillota</taxon>
        <taxon>Bacilli</taxon>
        <taxon>Bacillales</taxon>
        <taxon>Bacillaceae</taxon>
        <taxon>Halobacillus</taxon>
    </lineage>
</organism>
<comment type="similarity">
    <text evidence="3">Belongs to the HPS/KGPDC family. HPS subfamily.</text>
</comment>
<dbReference type="Pfam" id="PF00215">
    <property type="entry name" value="OMPdecase"/>
    <property type="match status" value="1"/>
</dbReference>
<dbReference type="PANTHER" id="PTHR35039">
    <property type="entry name" value="3-KETO-L-GULONATE-6-PHOSPHATE DECARBOXYLASE SGBH-RELATED"/>
    <property type="match status" value="1"/>
</dbReference>
<evidence type="ECO:0000256" key="1">
    <source>
        <dbReference type="ARBA" id="ARBA00000718"/>
    </source>
</evidence>
<proteinExistence type="inferred from homology"/>
<dbReference type="RefSeq" id="WP_244711365.1">
    <property type="nucleotide sequence ID" value="NZ_CP095073.1"/>
</dbReference>
<evidence type="ECO:0000256" key="7">
    <source>
        <dbReference type="ARBA" id="ARBA00023277"/>
    </source>
</evidence>
<dbReference type="GO" id="GO:0004590">
    <property type="term" value="F:orotidine-5'-phosphate decarboxylase activity"/>
    <property type="evidence" value="ECO:0007669"/>
    <property type="project" value="UniProtKB-EC"/>
</dbReference>
<name>A0ABY4EMU8_9BACI</name>
<evidence type="ECO:0000256" key="6">
    <source>
        <dbReference type="ARBA" id="ARBA00023239"/>
    </source>
</evidence>
<dbReference type="InterPro" id="IPR011060">
    <property type="entry name" value="RibuloseP-bd_barrel"/>
</dbReference>
<evidence type="ECO:0000256" key="2">
    <source>
        <dbReference type="ARBA" id="ARBA00005014"/>
    </source>
</evidence>